<proteinExistence type="inferred from homology"/>
<dbReference type="Proteomes" id="UP000824469">
    <property type="component" value="Unassembled WGS sequence"/>
</dbReference>
<evidence type="ECO:0000259" key="2">
    <source>
        <dbReference type="PROSITE" id="PS50802"/>
    </source>
</evidence>
<sequence>LRIVDIEGDGNRMFRALVEQLDGDQVLHEAYRHMVVDYMLKHPQEFKNFHAEEDVVSYEKYCQEMSEDGRWGDNLELQEA</sequence>
<keyword evidence="4" id="KW-1185">Reference proteome</keyword>
<dbReference type="PANTHER" id="PTHR12419">
    <property type="entry name" value="OTU DOMAIN CONTAINING PROTEIN"/>
    <property type="match status" value="1"/>
</dbReference>
<accession>A0AA38GPA8</accession>
<feature type="domain" description="OTU" evidence="2">
    <location>
        <begin position="1"/>
        <end position="80"/>
    </location>
</feature>
<dbReference type="AlphaFoldDB" id="A0AA38GPA8"/>
<dbReference type="OMA" id="YCQEMSE"/>
<dbReference type="EMBL" id="JAHRHJ020000002">
    <property type="protein sequence ID" value="KAH9326246.1"/>
    <property type="molecule type" value="Genomic_DNA"/>
</dbReference>
<dbReference type="InterPro" id="IPR038765">
    <property type="entry name" value="Papain-like_cys_pep_sf"/>
</dbReference>
<evidence type="ECO:0000313" key="3">
    <source>
        <dbReference type="EMBL" id="KAH9326246.1"/>
    </source>
</evidence>
<feature type="non-terminal residue" evidence="3">
    <location>
        <position position="1"/>
    </location>
</feature>
<comment type="similarity">
    <text evidence="1">Belongs to the peptidase C85 family.</text>
</comment>
<dbReference type="Pfam" id="PF02338">
    <property type="entry name" value="OTU"/>
    <property type="match status" value="1"/>
</dbReference>
<dbReference type="PROSITE" id="PS50802">
    <property type="entry name" value="OTU"/>
    <property type="match status" value="1"/>
</dbReference>
<dbReference type="SUPFAM" id="SSF54001">
    <property type="entry name" value="Cysteine proteinases"/>
    <property type="match status" value="1"/>
</dbReference>
<name>A0AA38GPA8_TAXCH</name>
<dbReference type="PANTHER" id="PTHR12419:SF7">
    <property type="entry name" value="OTU DOMAIN-CONTAINING PROTEIN 3"/>
    <property type="match status" value="1"/>
</dbReference>
<evidence type="ECO:0000256" key="1">
    <source>
        <dbReference type="ARBA" id="ARBA00010407"/>
    </source>
</evidence>
<dbReference type="Gene3D" id="3.90.70.80">
    <property type="match status" value="1"/>
</dbReference>
<protein>
    <recommendedName>
        <fullName evidence="2">OTU domain-containing protein</fullName>
    </recommendedName>
</protein>
<dbReference type="GO" id="GO:0016579">
    <property type="term" value="P:protein deubiquitination"/>
    <property type="evidence" value="ECO:0007669"/>
    <property type="project" value="TreeGrafter"/>
</dbReference>
<dbReference type="GO" id="GO:0004843">
    <property type="term" value="F:cysteine-type deubiquitinase activity"/>
    <property type="evidence" value="ECO:0007669"/>
    <property type="project" value="TreeGrafter"/>
</dbReference>
<reference evidence="3 4" key="1">
    <citation type="journal article" date="2021" name="Nat. Plants">
        <title>The Taxus genome provides insights into paclitaxel biosynthesis.</title>
        <authorList>
            <person name="Xiong X."/>
            <person name="Gou J."/>
            <person name="Liao Q."/>
            <person name="Li Y."/>
            <person name="Zhou Q."/>
            <person name="Bi G."/>
            <person name="Li C."/>
            <person name="Du R."/>
            <person name="Wang X."/>
            <person name="Sun T."/>
            <person name="Guo L."/>
            <person name="Liang H."/>
            <person name="Lu P."/>
            <person name="Wu Y."/>
            <person name="Zhang Z."/>
            <person name="Ro D.K."/>
            <person name="Shang Y."/>
            <person name="Huang S."/>
            <person name="Yan J."/>
        </authorList>
    </citation>
    <scope>NUCLEOTIDE SEQUENCE [LARGE SCALE GENOMIC DNA]</scope>
    <source>
        <strain evidence="3">Ta-2019</strain>
    </source>
</reference>
<gene>
    <name evidence="3" type="ORF">KI387_006424</name>
</gene>
<dbReference type="InterPro" id="IPR050704">
    <property type="entry name" value="Peptidase_C85-like"/>
</dbReference>
<comment type="caution">
    <text evidence="3">The sequence shown here is derived from an EMBL/GenBank/DDBJ whole genome shotgun (WGS) entry which is preliminary data.</text>
</comment>
<dbReference type="InterPro" id="IPR003323">
    <property type="entry name" value="OTU_dom"/>
</dbReference>
<organism evidence="3 4">
    <name type="scientific">Taxus chinensis</name>
    <name type="common">Chinese yew</name>
    <name type="synonym">Taxus wallichiana var. chinensis</name>
    <dbReference type="NCBI Taxonomy" id="29808"/>
    <lineage>
        <taxon>Eukaryota</taxon>
        <taxon>Viridiplantae</taxon>
        <taxon>Streptophyta</taxon>
        <taxon>Embryophyta</taxon>
        <taxon>Tracheophyta</taxon>
        <taxon>Spermatophyta</taxon>
        <taxon>Pinopsida</taxon>
        <taxon>Pinidae</taxon>
        <taxon>Conifers II</taxon>
        <taxon>Cupressales</taxon>
        <taxon>Taxaceae</taxon>
        <taxon>Taxus</taxon>
    </lineage>
</organism>
<evidence type="ECO:0000313" key="4">
    <source>
        <dbReference type="Proteomes" id="UP000824469"/>
    </source>
</evidence>